<comment type="caution">
    <text evidence="2">The sequence shown here is derived from an EMBL/GenBank/DDBJ whole genome shotgun (WGS) entry which is preliminary data.</text>
</comment>
<dbReference type="EMBL" id="MQVR01000089">
    <property type="protein sequence ID" value="OKL53091.1"/>
    <property type="molecule type" value="Genomic_DNA"/>
</dbReference>
<dbReference type="Proteomes" id="UP000185628">
    <property type="component" value="Unassembled WGS sequence"/>
</dbReference>
<dbReference type="Gene3D" id="3.30.950.30">
    <property type="entry name" value="Schlafen, AAA domain"/>
    <property type="match status" value="1"/>
</dbReference>
<gene>
    <name evidence="2" type="ORF">BSZ39_11320</name>
</gene>
<dbReference type="Pfam" id="PF04326">
    <property type="entry name" value="SLFN_AlbA_2"/>
    <property type="match status" value="1"/>
</dbReference>
<dbReference type="InterPro" id="IPR038461">
    <property type="entry name" value="Schlafen_AlbA_2_dom_sf"/>
</dbReference>
<organism evidence="2 3">
    <name type="scientific">Bowdeniella nasicola</name>
    <dbReference type="NCBI Taxonomy" id="208480"/>
    <lineage>
        <taxon>Bacteria</taxon>
        <taxon>Bacillati</taxon>
        <taxon>Actinomycetota</taxon>
        <taxon>Actinomycetes</taxon>
        <taxon>Actinomycetales</taxon>
        <taxon>Actinomycetaceae</taxon>
        <taxon>Bowdeniella</taxon>
    </lineage>
</organism>
<evidence type="ECO:0000313" key="3">
    <source>
        <dbReference type="Proteomes" id="UP000185628"/>
    </source>
</evidence>
<keyword evidence="3" id="KW-1185">Reference proteome</keyword>
<accession>A0A1Q5PZN3</accession>
<dbReference type="AlphaFoldDB" id="A0A1Q5PZN3"/>
<evidence type="ECO:0000259" key="1">
    <source>
        <dbReference type="Pfam" id="PF04326"/>
    </source>
</evidence>
<feature type="domain" description="Schlafen AlbA-2" evidence="1">
    <location>
        <begin position="34"/>
        <end position="146"/>
    </location>
</feature>
<sequence>MSMVFSPIHRALGLPSGEFSLPLIEQAIKSGVEESVDLDWKQQLYDPRKPKWDEEAAKDIAAMANSGGGWIVFGVAEDGERNAASELTPVPWSADIQQRILRVAYAKIGPPVLGLEFHALATESGNVVAMRVPDSPDAPHFARKGDDAFIAPRRNGPHTVFMSDREIERGFRERFQYADDQERNLQEKFVRASQALTPGDGVFIAIAALPLQPTMHAKSPTQETIYQLTTRQPIPELVFGQNQPRTWERGQVKIGMRQWIVRSYPDERAQYRTYLYDDSTVLAAYRLGNLSDGEGAKPYYPVGLPNHCMSRDVESAVISFITLLRGHAEERQANGGFRIRAGLVGASDEPICIRTTEGRTNLLLSEEYAEPISMFQPVTVEFDPLAAPLEMLPHVNDLARDLINQGGVQFLKIMAEPKDHEQELAP</sequence>
<dbReference type="OrthoDB" id="3188432at2"/>
<name>A0A1Q5PZN3_9ACTO</name>
<protein>
    <submittedName>
        <fullName evidence="2">AAA family ATPase</fullName>
    </submittedName>
</protein>
<evidence type="ECO:0000313" key="2">
    <source>
        <dbReference type="EMBL" id="OKL53091.1"/>
    </source>
</evidence>
<reference evidence="3" key="1">
    <citation type="submission" date="2016-12" db="EMBL/GenBank/DDBJ databases">
        <authorList>
            <person name="Meng X."/>
        </authorList>
    </citation>
    <scope>NUCLEOTIDE SEQUENCE [LARGE SCALE GENOMIC DNA]</scope>
    <source>
        <strain evidence="3">DSM 19116</strain>
    </source>
</reference>
<proteinExistence type="predicted"/>
<dbReference type="InterPro" id="IPR007421">
    <property type="entry name" value="Schlafen_AlbA_2_dom"/>
</dbReference>